<reference evidence="1 2" key="1">
    <citation type="submission" date="2023-07" db="EMBL/GenBank/DDBJ databases">
        <title>Paenibacillus sp. JX-17 nov. isolated from soil.</title>
        <authorList>
            <person name="Wan Y."/>
            <person name="Liu B."/>
        </authorList>
    </citation>
    <scope>NUCLEOTIDE SEQUENCE [LARGE SCALE GENOMIC DNA]</scope>
    <source>
        <strain evidence="1 2">JX-17</strain>
    </source>
</reference>
<evidence type="ECO:0000313" key="1">
    <source>
        <dbReference type="EMBL" id="MDO7905858.1"/>
    </source>
</evidence>
<dbReference type="RefSeq" id="WP_305023054.1">
    <property type="nucleotide sequence ID" value="NZ_JAUQTB010000002.1"/>
</dbReference>
<gene>
    <name evidence="1" type="ORF">Q5741_05435</name>
</gene>
<evidence type="ECO:0000313" key="2">
    <source>
        <dbReference type="Proteomes" id="UP001240171"/>
    </source>
</evidence>
<dbReference type="Proteomes" id="UP001240171">
    <property type="component" value="Unassembled WGS sequence"/>
</dbReference>
<name>A0ABT9CBD3_9BACL</name>
<protein>
    <submittedName>
        <fullName evidence="1">Uncharacterized protein</fullName>
    </submittedName>
</protein>
<sequence>MKIEDLMVLQEYGISLNSKDGETLNSTDLNIHRHVLDAYIEALHVLEQYQQQFDQLSKLYGFDFKIPV</sequence>
<comment type="caution">
    <text evidence="1">The sequence shown here is derived from an EMBL/GenBank/DDBJ whole genome shotgun (WGS) entry which is preliminary data.</text>
</comment>
<keyword evidence="2" id="KW-1185">Reference proteome</keyword>
<accession>A0ABT9CBD3</accession>
<dbReference type="EMBL" id="JAUQTB010000002">
    <property type="protein sequence ID" value="MDO7905858.1"/>
    <property type="molecule type" value="Genomic_DNA"/>
</dbReference>
<proteinExistence type="predicted"/>
<organism evidence="1 2">
    <name type="scientific">Paenibacillus lacisoli</name>
    <dbReference type="NCBI Taxonomy" id="3064525"/>
    <lineage>
        <taxon>Bacteria</taxon>
        <taxon>Bacillati</taxon>
        <taxon>Bacillota</taxon>
        <taxon>Bacilli</taxon>
        <taxon>Bacillales</taxon>
        <taxon>Paenibacillaceae</taxon>
        <taxon>Paenibacillus</taxon>
    </lineage>
</organism>